<dbReference type="CDD" id="cd09272">
    <property type="entry name" value="RNase_HI_RT_Ty1"/>
    <property type="match status" value="1"/>
</dbReference>
<feature type="zinc finger region" description="C3H1-type" evidence="1">
    <location>
        <begin position="243"/>
        <end position="270"/>
    </location>
</feature>
<dbReference type="Pfam" id="PF00642">
    <property type="entry name" value="zf-CCCH"/>
    <property type="match status" value="1"/>
</dbReference>
<dbReference type="SMART" id="SM00356">
    <property type="entry name" value="ZnF_C3H1"/>
    <property type="match status" value="1"/>
</dbReference>
<feature type="region of interest" description="Disordered" evidence="2">
    <location>
        <begin position="144"/>
        <end position="244"/>
    </location>
</feature>
<feature type="region of interest" description="Disordered" evidence="2">
    <location>
        <begin position="530"/>
        <end position="555"/>
    </location>
</feature>
<dbReference type="PROSITE" id="PS50103">
    <property type="entry name" value="ZF_C3H1"/>
    <property type="match status" value="1"/>
</dbReference>
<name>A0A9P1D580_9DINO</name>
<evidence type="ECO:0000313" key="4">
    <source>
        <dbReference type="EMBL" id="CAI4002638.1"/>
    </source>
</evidence>
<keyword evidence="1" id="KW-0479">Metal-binding</keyword>
<dbReference type="EMBL" id="CAMXCT010003135">
    <property type="protein sequence ID" value="CAI4002638.1"/>
    <property type="molecule type" value="Genomic_DNA"/>
</dbReference>
<feature type="compositionally biased region" description="Basic and acidic residues" evidence="2">
    <location>
        <begin position="534"/>
        <end position="544"/>
    </location>
</feature>
<sequence length="824" mass="90390">MEAKHLKGELGLQFQAYTESEQMRGRAPLGRVLLNMIARRFFLDQSRGANLTQQSLLELEVTQYTPEGLSSFVDRVEYVLNSIPPELQPSEMTRYTWLYSRMRKVRVMQRHIDKIRDSRVGSHCRTYDWLFGKLKTCINEMKEDQNEEAVRSSLQKRLKDKDKDNKPKPKAAAATTKSEGTQEESKGLPNPKAKAKPKATQPNPKEKGSGEKGKGKKENKGKGPGQGEETKSNPKPKADPKPDKARVDCLFWGKGSCNRGDACPFYHDPAKKAAAKPKPSPSQPSASTAKAAVATIASVGNLASSSACSVASKGSTSSMGKSLIGRFMQFVATCVSMLTGAHTPQGFASVATLSAAPAVVHHHNHGIAMSAKAADQYSLEWIADSGAGRDLTSHRALIEQGVPNAVIQKQTQSVNPIKFETGNGTVVSDSCVEIPGNVFGKAHFQVMDDCPMVRSLGKLVEQGHPFIWCPGELPFFGKSADSIQLTHNSDIICAQRVEDSVPIFTETFNMSSAFALPGAAGEDVEHSAPAVIPEAREERVREEGGSSDADSEGEMPVDRLRRLVVKTYCELTGTEVAALKKVSTPSYPENSMTDEELNQQGQLSGSAARVLMRILWLSRLARPDVSFIVGRLATRVTQWSKFEDRQLYRCICYLHHSRDKVLVGQIDHAHEQEASIEVFTDSDFASCPFSAKSTSGIMIVIKTGQLSLPIYWSSRKQTSVARSTPEAELIAMSSAMFTEVINVQTMLQQLLERPIQVNYRQDNQAVVDIVTSGYSAKLRHAPRVHRVNVSSVNEVLSEGFLHSIWYTHTAEQIANGLTKVISPA</sequence>
<dbReference type="EMBL" id="CAMXCT030003135">
    <property type="protein sequence ID" value="CAL4789950.1"/>
    <property type="molecule type" value="Genomic_DNA"/>
</dbReference>
<feature type="compositionally biased region" description="Basic and acidic residues" evidence="2">
    <location>
        <begin position="228"/>
        <end position="244"/>
    </location>
</feature>
<evidence type="ECO:0000313" key="5">
    <source>
        <dbReference type="EMBL" id="CAL4789950.1"/>
    </source>
</evidence>
<keyword evidence="6" id="KW-1185">Reference proteome</keyword>
<dbReference type="PANTHER" id="PTHR11439">
    <property type="entry name" value="GAG-POL-RELATED RETROTRANSPOSON"/>
    <property type="match status" value="1"/>
</dbReference>
<accession>A0A9P1D580</accession>
<comment type="caution">
    <text evidence="4">The sequence shown here is derived from an EMBL/GenBank/DDBJ whole genome shotgun (WGS) entry which is preliminary data.</text>
</comment>
<protein>
    <recommendedName>
        <fullName evidence="3">C3H1-type domain-containing protein</fullName>
    </recommendedName>
</protein>
<gene>
    <name evidence="4" type="ORF">C1SCF055_LOCUS28578</name>
</gene>
<evidence type="ECO:0000259" key="3">
    <source>
        <dbReference type="PROSITE" id="PS50103"/>
    </source>
</evidence>
<evidence type="ECO:0000256" key="1">
    <source>
        <dbReference type="PROSITE-ProRule" id="PRU00723"/>
    </source>
</evidence>
<keyword evidence="1" id="KW-0863">Zinc-finger</keyword>
<organism evidence="4">
    <name type="scientific">Cladocopium goreaui</name>
    <dbReference type="NCBI Taxonomy" id="2562237"/>
    <lineage>
        <taxon>Eukaryota</taxon>
        <taxon>Sar</taxon>
        <taxon>Alveolata</taxon>
        <taxon>Dinophyceae</taxon>
        <taxon>Suessiales</taxon>
        <taxon>Symbiodiniaceae</taxon>
        <taxon>Cladocopium</taxon>
    </lineage>
</organism>
<proteinExistence type="predicted"/>
<dbReference type="GO" id="GO:0008270">
    <property type="term" value="F:zinc ion binding"/>
    <property type="evidence" value="ECO:0007669"/>
    <property type="project" value="UniProtKB-KW"/>
</dbReference>
<reference evidence="4" key="1">
    <citation type="submission" date="2022-10" db="EMBL/GenBank/DDBJ databases">
        <authorList>
            <person name="Chen Y."/>
            <person name="Dougan E. K."/>
            <person name="Chan C."/>
            <person name="Rhodes N."/>
            <person name="Thang M."/>
        </authorList>
    </citation>
    <scope>NUCLEOTIDE SEQUENCE</scope>
</reference>
<feature type="domain" description="C3H1-type" evidence="3">
    <location>
        <begin position="243"/>
        <end position="270"/>
    </location>
</feature>
<dbReference type="AlphaFoldDB" id="A0A9P1D580"/>
<dbReference type="InterPro" id="IPR000571">
    <property type="entry name" value="Znf_CCCH"/>
</dbReference>
<dbReference type="PANTHER" id="PTHR11439:SF498">
    <property type="entry name" value="DNAK FAMILY PROTEIN"/>
    <property type="match status" value="1"/>
</dbReference>
<feature type="compositionally biased region" description="Basic and acidic residues" evidence="2">
    <location>
        <begin position="157"/>
        <end position="167"/>
    </location>
</feature>
<evidence type="ECO:0000256" key="2">
    <source>
        <dbReference type="SAM" id="MobiDB-lite"/>
    </source>
</evidence>
<dbReference type="EMBL" id="CAMXCT020003135">
    <property type="protein sequence ID" value="CAL1156013.1"/>
    <property type="molecule type" value="Genomic_DNA"/>
</dbReference>
<keyword evidence="1" id="KW-0862">Zinc</keyword>
<dbReference type="OrthoDB" id="411865at2759"/>
<dbReference type="Gene3D" id="4.10.1000.10">
    <property type="entry name" value="Zinc finger, CCCH-type"/>
    <property type="match status" value="1"/>
</dbReference>
<feature type="compositionally biased region" description="Basic and acidic residues" evidence="2">
    <location>
        <begin position="204"/>
        <end position="221"/>
    </location>
</feature>
<reference evidence="5 6" key="2">
    <citation type="submission" date="2024-05" db="EMBL/GenBank/DDBJ databases">
        <authorList>
            <person name="Chen Y."/>
            <person name="Shah S."/>
            <person name="Dougan E. K."/>
            <person name="Thang M."/>
            <person name="Chan C."/>
        </authorList>
    </citation>
    <scope>NUCLEOTIDE SEQUENCE [LARGE SCALE GENOMIC DNA]</scope>
</reference>
<evidence type="ECO:0000313" key="6">
    <source>
        <dbReference type="Proteomes" id="UP001152797"/>
    </source>
</evidence>
<dbReference type="Proteomes" id="UP001152797">
    <property type="component" value="Unassembled WGS sequence"/>
</dbReference>
<feature type="non-terminal residue" evidence="4">
    <location>
        <position position="824"/>
    </location>
</feature>